<dbReference type="RefSeq" id="WP_155361066.1">
    <property type="nucleotide sequence ID" value="NZ_BAAAHL010000050.1"/>
</dbReference>
<dbReference type="OrthoDB" id="7596770at2"/>
<keyword evidence="2" id="KW-1185">Reference proteome</keyword>
<name>A0A5M3X748_9ACTN</name>
<reference evidence="1 2" key="1">
    <citation type="submission" date="2019-10" db="EMBL/GenBank/DDBJ databases">
        <title>Whole genome shotgun sequence of Acrocarpospora macrocephala NBRC 16266.</title>
        <authorList>
            <person name="Ichikawa N."/>
            <person name="Kimura A."/>
            <person name="Kitahashi Y."/>
            <person name="Komaki H."/>
            <person name="Oguchi A."/>
        </authorList>
    </citation>
    <scope>NUCLEOTIDE SEQUENCE [LARGE SCALE GENOMIC DNA]</scope>
    <source>
        <strain evidence="1 2">NBRC 16266</strain>
    </source>
</reference>
<proteinExistence type="predicted"/>
<dbReference type="EMBL" id="BLAE01000088">
    <property type="protein sequence ID" value="GES15989.1"/>
    <property type="molecule type" value="Genomic_DNA"/>
</dbReference>
<dbReference type="Proteomes" id="UP000331127">
    <property type="component" value="Unassembled WGS sequence"/>
</dbReference>
<evidence type="ECO:0000313" key="2">
    <source>
        <dbReference type="Proteomes" id="UP000331127"/>
    </source>
</evidence>
<sequence>MSGRVYTGFFVGEGTSDLPLADIVETLFIDRGTQVRLSKPDFESLKGVRRDVRSKVSASIQLVGGPVDLVVVHRDADNAGADTRRNEIEEAVHAAGHCSSIVPVIPVRMTEAWLLLDEQSIRTVAGNPKGKMNLGLPASNRVEREPDPKQLLKECLLKASDATGRRRERAANRFYEHRRHLLQRLDCAGPVTSLPSWKRLVADIESVIDQWNGREDL</sequence>
<organism evidence="1 2">
    <name type="scientific">Acrocarpospora macrocephala</name>
    <dbReference type="NCBI Taxonomy" id="150177"/>
    <lineage>
        <taxon>Bacteria</taxon>
        <taxon>Bacillati</taxon>
        <taxon>Actinomycetota</taxon>
        <taxon>Actinomycetes</taxon>
        <taxon>Streptosporangiales</taxon>
        <taxon>Streptosporangiaceae</taxon>
        <taxon>Acrocarpospora</taxon>
    </lineage>
</organism>
<evidence type="ECO:0008006" key="3">
    <source>
        <dbReference type="Google" id="ProtNLM"/>
    </source>
</evidence>
<dbReference type="AlphaFoldDB" id="A0A5M3X748"/>
<accession>A0A5M3X748</accession>
<protein>
    <recommendedName>
        <fullName evidence="3">DUF4276 family protein</fullName>
    </recommendedName>
</protein>
<gene>
    <name evidence="1" type="ORF">Amac_095870</name>
</gene>
<evidence type="ECO:0000313" key="1">
    <source>
        <dbReference type="EMBL" id="GES15989.1"/>
    </source>
</evidence>
<comment type="caution">
    <text evidence="1">The sequence shown here is derived from an EMBL/GenBank/DDBJ whole genome shotgun (WGS) entry which is preliminary data.</text>
</comment>